<reference evidence="2" key="1">
    <citation type="submission" date="2022-04" db="EMBL/GenBank/DDBJ databases">
        <title>Paenibacillus mangrovi sp. nov., a novel endophytic bacterium isolated from bark of Kandelia candel.</title>
        <authorList>
            <person name="Tuo L."/>
        </authorList>
    </citation>
    <scope>NUCLEOTIDE SEQUENCE</scope>
    <source>
        <strain evidence="2">KQZ6P-2</strain>
    </source>
</reference>
<evidence type="ECO:0000313" key="2">
    <source>
        <dbReference type="EMBL" id="MCJ8014276.1"/>
    </source>
</evidence>
<comment type="caution">
    <text evidence="2">The sequence shown here is derived from an EMBL/GenBank/DDBJ whole genome shotgun (WGS) entry which is preliminary data.</text>
</comment>
<dbReference type="AlphaFoldDB" id="A0A9X1WT94"/>
<protein>
    <submittedName>
        <fullName evidence="2">Uncharacterized protein</fullName>
    </submittedName>
</protein>
<feature type="transmembrane region" description="Helical" evidence="1">
    <location>
        <begin position="36"/>
        <end position="55"/>
    </location>
</feature>
<organism evidence="2 3">
    <name type="scientific">Paenibacillus mangrovi</name>
    <dbReference type="NCBI Taxonomy" id="2931978"/>
    <lineage>
        <taxon>Bacteria</taxon>
        <taxon>Bacillati</taxon>
        <taxon>Bacillota</taxon>
        <taxon>Bacilli</taxon>
        <taxon>Bacillales</taxon>
        <taxon>Paenibacillaceae</taxon>
        <taxon>Paenibacillus</taxon>
    </lineage>
</organism>
<evidence type="ECO:0000313" key="3">
    <source>
        <dbReference type="Proteomes" id="UP001139347"/>
    </source>
</evidence>
<dbReference type="RefSeq" id="WP_244728761.1">
    <property type="nucleotide sequence ID" value="NZ_JALIRP010000010.1"/>
</dbReference>
<keyword evidence="1" id="KW-1133">Transmembrane helix</keyword>
<dbReference type="EMBL" id="JALIRP010000010">
    <property type="protein sequence ID" value="MCJ8014276.1"/>
    <property type="molecule type" value="Genomic_DNA"/>
</dbReference>
<keyword evidence="3" id="KW-1185">Reference proteome</keyword>
<name>A0A9X1WT94_9BACL</name>
<dbReference type="Proteomes" id="UP001139347">
    <property type="component" value="Unassembled WGS sequence"/>
</dbReference>
<keyword evidence="1" id="KW-0472">Membrane</keyword>
<proteinExistence type="predicted"/>
<sequence>MESRRMISKILIGFGVLSILLYGIGAFKYGMWDFFGLLLFAVLPIGYGIMLDLSYRKKAYDHMEKEILRLAAEQQNLLTAADVALNTPLNMEQSGETLEEMRRKGFLQLKVADNGAFVYEVQAFLSTEEKLSAERV</sequence>
<accession>A0A9X1WT94</accession>
<gene>
    <name evidence="2" type="ORF">MUG84_21415</name>
</gene>
<evidence type="ECO:0000256" key="1">
    <source>
        <dbReference type="SAM" id="Phobius"/>
    </source>
</evidence>
<keyword evidence="1" id="KW-0812">Transmembrane</keyword>